<keyword evidence="2" id="KW-0808">Transferase</keyword>
<dbReference type="Proteomes" id="UP000216173">
    <property type="component" value="Unassembled WGS sequence"/>
</dbReference>
<dbReference type="CDD" id="cd04301">
    <property type="entry name" value="NAT_SF"/>
    <property type="match status" value="1"/>
</dbReference>
<dbReference type="PROSITE" id="PS51186">
    <property type="entry name" value="GNAT"/>
    <property type="match status" value="1"/>
</dbReference>
<dbReference type="GO" id="GO:0016747">
    <property type="term" value="F:acyltransferase activity, transferring groups other than amino-acyl groups"/>
    <property type="evidence" value="ECO:0007669"/>
    <property type="project" value="InterPro"/>
</dbReference>
<gene>
    <name evidence="2" type="ORF">CGU03_10075</name>
</gene>
<name>A0A271VRT5_VIBMT</name>
<dbReference type="AlphaFoldDB" id="A0A271VRT5"/>
<dbReference type="SUPFAM" id="SSF55729">
    <property type="entry name" value="Acyl-CoA N-acyltransferases (Nat)"/>
    <property type="match status" value="1"/>
</dbReference>
<sequence length="145" mass="16731">MMLIREGSLSEVVQLVEKIHEFAQQETEQSLQARLNNKTGLVLVAENDSGLLGFKIGYELDDETFYSWFGGVAPTARGHGVAQRLLEVQETWALEQGYQCIKVKSRNQFPAMLRLLIRNNYLIEEYEKKDQILESRIHFVKSIKK</sequence>
<dbReference type="InterPro" id="IPR016181">
    <property type="entry name" value="Acyl_CoA_acyltransferase"/>
</dbReference>
<reference evidence="3" key="1">
    <citation type="submission" date="2017-07" db="EMBL/GenBank/DDBJ databases">
        <authorList>
            <person name="Boucher Y."/>
            <person name="Orata F.D."/>
        </authorList>
    </citation>
    <scope>NUCLEOTIDE SEQUENCE [LARGE SCALE GENOMIC DNA]</scope>
    <source>
        <strain evidence="3">OYP9E10</strain>
    </source>
</reference>
<dbReference type="Pfam" id="PF00583">
    <property type="entry name" value="Acetyltransf_1"/>
    <property type="match status" value="1"/>
</dbReference>
<evidence type="ECO:0000313" key="3">
    <source>
        <dbReference type="Proteomes" id="UP000216173"/>
    </source>
</evidence>
<accession>A0A271VRT5</accession>
<organism evidence="2 3">
    <name type="scientific">Vibrio metoecus</name>
    <dbReference type="NCBI Taxonomy" id="1481663"/>
    <lineage>
        <taxon>Bacteria</taxon>
        <taxon>Pseudomonadati</taxon>
        <taxon>Pseudomonadota</taxon>
        <taxon>Gammaproteobacteria</taxon>
        <taxon>Vibrionales</taxon>
        <taxon>Vibrionaceae</taxon>
        <taxon>Vibrio</taxon>
    </lineage>
</organism>
<protein>
    <submittedName>
        <fullName evidence="2">GNAT family N-acetyltransferase</fullName>
    </submittedName>
</protein>
<dbReference type="EMBL" id="NMSH01000013">
    <property type="protein sequence ID" value="PAR20883.1"/>
    <property type="molecule type" value="Genomic_DNA"/>
</dbReference>
<evidence type="ECO:0000313" key="2">
    <source>
        <dbReference type="EMBL" id="PAR20883.1"/>
    </source>
</evidence>
<comment type="caution">
    <text evidence="2">The sequence shown here is derived from an EMBL/GenBank/DDBJ whole genome shotgun (WGS) entry which is preliminary data.</text>
</comment>
<proteinExistence type="predicted"/>
<evidence type="ECO:0000259" key="1">
    <source>
        <dbReference type="PROSITE" id="PS51186"/>
    </source>
</evidence>
<feature type="domain" description="N-acetyltransferase" evidence="1">
    <location>
        <begin position="2"/>
        <end position="145"/>
    </location>
</feature>
<dbReference type="Gene3D" id="3.40.630.30">
    <property type="match status" value="1"/>
</dbReference>
<dbReference type="InterPro" id="IPR000182">
    <property type="entry name" value="GNAT_dom"/>
</dbReference>